<proteinExistence type="predicted"/>
<evidence type="ECO:0000313" key="2">
    <source>
        <dbReference type="Proteomes" id="UP001140949"/>
    </source>
</evidence>
<dbReference type="Proteomes" id="UP001140949">
    <property type="component" value="Unassembled WGS sequence"/>
</dbReference>
<comment type="caution">
    <text evidence="1">The sequence shown here is derived from an EMBL/GenBank/DDBJ whole genome shotgun (WGS) entry which is preliminary data.</text>
</comment>
<evidence type="ECO:0000313" key="1">
    <source>
        <dbReference type="EMBL" id="KAJ6819899.1"/>
    </source>
</evidence>
<protein>
    <submittedName>
        <fullName evidence="1">Uncharacterized protein</fullName>
    </submittedName>
</protein>
<accession>A0AAX6FTZ5</accession>
<sequence length="127" mass="14631">MRDLREASIYVKLGKGSVHFFWEQWFPYGRIVPRAHIAPVERGRRLELRESVQHSRGSSMPPIAGGTPCHTVVPRPVEVVPARVQKILYRRFLGVGTSQTSDRPLLQKYMGRLHPFKMVFSFMEDSP</sequence>
<reference evidence="1" key="1">
    <citation type="journal article" date="2023" name="GigaByte">
        <title>Genome assembly of the bearded iris, Iris pallida Lam.</title>
        <authorList>
            <person name="Bruccoleri R.E."/>
            <person name="Oakeley E.J."/>
            <person name="Faust A.M.E."/>
            <person name="Altorfer M."/>
            <person name="Dessus-Babus S."/>
            <person name="Burckhardt D."/>
            <person name="Oertli M."/>
            <person name="Naumann U."/>
            <person name="Petersen F."/>
            <person name="Wong J."/>
        </authorList>
    </citation>
    <scope>NUCLEOTIDE SEQUENCE</scope>
    <source>
        <strain evidence="1">GSM-AAB239-AS_SAM_17_03QT</strain>
    </source>
</reference>
<dbReference type="AlphaFoldDB" id="A0AAX6FTZ5"/>
<dbReference type="EMBL" id="JANAVB010025921">
    <property type="protein sequence ID" value="KAJ6819899.1"/>
    <property type="molecule type" value="Genomic_DNA"/>
</dbReference>
<reference evidence="1" key="2">
    <citation type="submission" date="2023-04" db="EMBL/GenBank/DDBJ databases">
        <authorList>
            <person name="Bruccoleri R.E."/>
            <person name="Oakeley E.J."/>
            <person name="Faust A.-M."/>
            <person name="Dessus-Babus S."/>
            <person name="Altorfer M."/>
            <person name="Burckhardt D."/>
            <person name="Oertli M."/>
            <person name="Naumann U."/>
            <person name="Petersen F."/>
            <person name="Wong J."/>
        </authorList>
    </citation>
    <scope>NUCLEOTIDE SEQUENCE</scope>
    <source>
        <strain evidence="1">GSM-AAB239-AS_SAM_17_03QT</strain>
        <tissue evidence="1">Leaf</tissue>
    </source>
</reference>
<gene>
    <name evidence="1" type="ORF">M6B38_401875</name>
</gene>
<keyword evidence="2" id="KW-1185">Reference proteome</keyword>
<organism evidence="1 2">
    <name type="scientific">Iris pallida</name>
    <name type="common">Sweet iris</name>
    <dbReference type="NCBI Taxonomy" id="29817"/>
    <lineage>
        <taxon>Eukaryota</taxon>
        <taxon>Viridiplantae</taxon>
        <taxon>Streptophyta</taxon>
        <taxon>Embryophyta</taxon>
        <taxon>Tracheophyta</taxon>
        <taxon>Spermatophyta</taxon>
        <taxon>Magnoliopsida</taxon>
        <taxon>Liliopsida</taxon>
        <taxon>Asparagales</taxon>
        <taxon>Iridaceae</taxon>
        <taxon>Iridoideae</taxon>
        <taxon>Irideae</taxon>
        <taxon>Iris</taxon>
    </lineage>
</organism>
<name>A0AAX6FTZ5_IRIPA</name>